<dbReference type="EMBL" id="AAAREG010000004">
    <property type="protein sequence ID" value="EAE2353956.1"/>
    <property type="molecule type" value="Genomic_DNA"/>
</dbReference>
<sequence>MEKRQTKFCKESLVIKTSRVFPSDTNNHNTLFGGRLMTYIDDTASISASRHCRTEIVTASTDSVDFLKPIKNDHSVCLESYVASTGRSSMEIFVKIIAENLKTGERYLAATSFLTFVALDADGKTVEVPLVKPETEEQKRIHAGAEARSIARKIRLKENQSLAESLSTDIPW</sequence>
<evidence type="ECO:0000313" key="61">
    <source>
        <dbReference type="Proteomes" id="UP000345329"/>
    </source>
</evidence>
<dbReference type="Proteomes" id="UP000337746">
    <property type="component" value="Unassembled WGS sequence"/>
</dbReference>
<dbReference type="PANTHER" id="PTHR11049">
    <property type="entry name" value="ACYL COENZYME A THIOESTER HYDROLASE"/>
    <property type="match status" value="1"/>
</dbReference>
<dbReference type="EMBL" id="AAANYR010000002">
    <property type="protein sequence ID" value="EAD5785710.1"/>
    <property type="molecule type" value="Genomic_DNA"/>
</dbReference>
<dbReference type="InterPro" id="IPR040170">
    <property type="entry name" value="Cytosol_ACT"/>
</dbReference>
<gene>
    <name evidence="17" type="ORF">A8L61_00745</name>
    <name evidence="26" type="ORF">AB917_09130</name>
    <name evidence="5" type="ORF">ABZ57_09320</name>
    <name evidence="53" type="ORF">AJL21_08930</name>
    <name evidence="14" type="ORF">ART25_04950</name>
    <name evidence="6" type="ORF">ARY78_06510</name>
    <name evidence="21" type="ORF">B1N52_11705</name>
    <name evidence="20" type="ORF">B1S26_04180</name>
    <name evidence="22" type="ORF">B5K54_13315</name>
    <name evidence="18" type="ORF">BB997_09560</name>
    <name evidence="37" type="ORF">BCZ19_10375</name>
    <name evidence="19" type="ORF">BCZ21_06695</name>
    <name evidence="24" type="ORF">CA369_07290</name>
    <name evidence="23" type="ORF">CAV64_12085</name>
    <name evidence="27" type="ORF">CW845_00750</name>
    <name evidence="29" type="ORF">D4920_09495</name>
    <name evidence="28" type="ORF">D4B11_02190</name>
    <name evidence="30" type="ORF">D5N24_08850</name>
    <name evidence="32" type="ORF">D7104_02815</name>
    <name evidence="51" type="ORF">DCK61_06110</name>
    <name evidence="25" type="ORF">DCT16_12580</name>
    <name evidence="8" type="ORF">DQ70_11615</name>
    <name evidence="7" type="ORF">DU018_00865</name>
    <name evidence="54" type="ORF">DYZ80_02481</name>
    <name evidence="16" type="ORF">E1W56_10265</name>
    <name evidence="31" type="ORF">E5F58_06260</name>
    <name evidence="13" type="ORF">EX365_03925</name>
    <name evidence="12" type="ORF">EXZ73_02115</name>
    <name evidence="38" type="ORF">F6436_05200</name>
    <name evidence="39" type="ORF">F6515_11965</name>
    <name evidence="33" type="ORF">FA835_12785</name>
    <name evidence="35" type="ORF">FLQ97_04780</name>
    <name evidence="34" type="ORF">FLR03_06105</name>
    <name evidence="36" type="ORF">FNX40_06285</name>
    <name evidence="42" type="ORF">FV747_08360</name>
    <name evidence="43" type="ORF">G3O21_001677</name>
    <name evidence="44" type="ORF">GHH22_00865</name>
    <name evidence="49" type="ORF">GI949_09290</name>
    <name evidence="41" type="ORF">GJW51_08360</name>
    <name evidence="40" type="ORF">GQG13_12695</name>
    <name evidence="45" type="ORF">GYR60_04200</name>
    <name evidence="46" type="ORF">GYS09_02785</name>
    <name evidence="47" type="ORF">GYX23_05150</name>
    <name evidence="48" type="ORF">GYY14_09325</name>
    <name evidence="50" type="ORF">HQN34_001278</name>
    <name evidence="52" type="ORF">HZJ64_09100</name>
    <name evidence="9" type="ORF">KV70_07645</name>
    <name evidence="10" type="ORF">QD52_12605</name>
    <name evidence="11" type="ORF">UI29_12205</name>
    <name evidence="15" type="ORF">Y261_06345</name>
</gene>
<dbReference type="Proteomes" id="UP000528151">
    <property type="component" value="Unassembled WGS sequence"/>
</dbReference>
<dbReference type="Proteomes" id="UP000364988">
    <property type="component" value="Unassembled WGS sequence"/>
</dbReference>
<dbReference type="EMBL" id="DAAJFY010000005">
    <property type="protein sequence ID" value="HAC0275568.1"/>
    <property type="molecule type" value="Genomic_DNA"/>
</dbReference>
<evidence type="ECO:0000313" key="97">
    <source>
        <dbReference type="Proteomes" id="UP000841146"/>
    </source>
</evidence>
<evidence type="ECO:0000313" key="74">
    <source>
        <dbReference type="Proteomes" id="UP000423131"/>
    </source>
</evidence>
<evidence type="ECO:0000313" key="86">
    <source>
        <dbReference type="Proteomes" id="UP000527632"/>
    </source>
</evidence>
<dbReference type="Proteomes" id="UP000844415">
    <property type="component" value="Unassembled WGS sequence"/>
</dbReference>
<evidence type="ECO:0000313" key="20">
    <source>
        <dbReference type="EMBL" id="EAG2244599.1"/>
    </source>
</evidence>
<evidence type="ECO:0000313" key="52">
    <source>
        <dbReference type="EMBL" id="NYA01989.1"/>
    </source>
</evidence>
<evidence type="ECO:0000313" key="73">
    <source>
        <dbReference type="Proteomes" id="UP000410967"/>
    </source>
</evidence>
<evidence type="ECO:0000313" key="36">
    <source>
        <dbReference type="EMBL" id="ECC1556416.1"/>
    </source>
</evidence>
<evidence type="ECO:0000313" key="95">
    <source>
        <dbReference type="Proteomes" id="UP000566721"/>
    </source>
</evidence>
<evidence type="ECO:0000313" key="54">
    <source>
        <dbReference type="EMBL" id="RKA06586.1"/>
    </source>
</evidence>
<evidence type="ECO:0000313" key="82">
    <source>
        <dbReference type="Proteomes" id="UP000481141"/>
    </source>
</evidence>
<dbReference type="EMBL" id="AALEDS010000003">
    <property type="protein sequence ID" value="ECY6543723.1"/>
    <property type="molecule type" value="Genomic_DNA"/>
</dbReference>
<evidence type="ECO:0000313" key="100">
    <source>
        <dbReference type="Proteomes" id="UP000852906"/>
    </source>
</evidence>
<dbReference type="EMBL" id="AABAWE010000003">
    <property type="protein sequence ID" value="EAG2086943.1"/>
    <property type="molecule type" value="Genomic_DNA"/>
</dbReference>
<evidence type="ECO:0000313" key="50">
    <source>
        <dbReference type="EMBL" id="HAJ9593080.1"/>
    </source>
</evidence>
<dbReference type="EMBL" id="AAAQQZ010000002">
    <property type="protein sequence ID" value="EAE1338258.1"/>
    <property type="molecule type" value="Genomic_DNA"/>
</dbReference>
<evidence type="ECO:0000313" key="60">
    <source>
        <dbReference type="Proteomes" id="UP000344343"/>
    </source>
</evidence>
<dbReference type="EMBL" id="MJTJ01000018">
    <property type="protein sequence ID" value="OET49789.1"/>
    <property type="molecule type" value="Genomic_DNA"/>
</dbReference>
<dbReference type="Proteomes" id="UP000566721">
    <property type="component" value="Unassembled WGS sequence"/>
</dbReference>
<dbReference type="GO" id="GO:0006637">
    <property type="term" value="P:acyl-CoA metabolic process"/>
    <property type="evidence" value="ECO:0007669"/>
    <property type="project" value="TreeGrafter"/>
</dbReference>
<evidence type="ECO:0000313" key="7">
    <source>
        <dbReference type="EMBL" id="EAC6546905.1"/>
    </source>
</evidence>
<evidence type="ECO:0000313" key="78">
    <source>
        <dbReference type="Proteomes" id="UP000467347"/>
    </source>
</evidence>
<dbReference type="Proteomes" id="UP000843775">
    <property type="component" value="Unassembled WGS sequence"/>
</dbReference>
<evidence type="ECO:0000313" key="57">
    <source>
        <dbReference type="Proteomes" id="UP000336166"/>
    </source>
</evidence>
<proteinExistence type="inferred from homology"/>
<evidence type="ECO:0000313" key="28">
    <source>
        <dbReference type="EMBL" id="EAG9518565.1"/>
    </source>
</evidence>
<evidence type="ECO:0000313" key="67">
    <source>
        <dbReference type="Proteomes" id="UP000368512"/>
    </source>
</evidence>
<evidence type="ECO:0000313" key="22">
    <source>
        <dbReference type="EMBL" id="EAG2998268.1"/>
    </source>
</evidence>
<dbReference type="FunFam" id="3.10.129.10:FF:000027">
    <property type="entry name" value="Uncharacterized acyl-CoA thioester hydrolase"/>
    <property type="match status" value="1"/>
</dbReference>
<dbReference type="EMBL" id="AAAJWF010000007">
    <property type="protein sequence ID" value="EAC7481328.1"/>
    <property type="molecule type" value="Genomic_DNA"/>
</dbReference>
<dbReference type="Proteomes" id="UP000354255">
    <property type="component" value="Unassembled WGS sequence"/>
</dbReference>
<dbReference type="Proteomes" id="UP000533021">
    <property type="component" value="Unassembled WGS sequence"/>
</dbReference>
<evidence type="ECO:0000313" key="42">
    <source>
        <dbReference type="EMBL" id="EDO0986004.1"/>
    </source>
</evidence>
<dbReference type="EMBL" id="AANEHK010000006">
    <property type="protein sequence ID" value="EDO0986004.1"/>
    <property type="molecule type" value="Genomic_DNA"/>
</dbReference>
<dbReference type="Proteomes" id="UP000840197">
    <property type="component" value="Unassembled WGS sequence"/>
</dbReference>
<evidence type="ECO:0000313" key="94">
    <source>
        <dbReference type="Proteomes" id="UP000549379"/>
    </source>
</evidence>
<dbReference type="EMBL" id="AAAIXK010000003">
    <property type="protein sequence ID" value="EAC5550074.1"/>
    <property type="molecule type" value="Genomic_DNA"/>
</dbReference>
<evidence type="ECO:0000313" key="56">
    <source>
        <dbReference type="Proteomes" id="UP000331186"/>
    </source>
</evidence>
<dbReference type="EMBL" id="DAAEEB010000001">
    <property type="protein sequence ID" value="HAA8051708.1"/>
    <property type="molecule type" value="Genomic_DNA"/>
</dbReference>
<dbReference type="EMBL" id="AABGUK010000002">
    <property type="protein sequence ID" value="EAH4241609.1"/>
    <property type="molecule type" value="Genomic_DNA"/>
</dbReference>
<evidence type="ECO:0000313" key="87">
    <source>
        <dbReference type="Proteomes" id="UP000528151"/>
    </source>
</evidence>
<dbReference type="CDD" id="cd03442">
    <property type="entry name" value="BFIT_BACH"/>
    <property type="match status" value="1"/>
</dbReference>
<evidence type="ECO:0000313" key="8">
    <source>
        <dbReference type="EMBL" id="EAC7481328.1"/>
    </source>
</evidence>
<evidence type="ECO:0000313" key="79">
    <source>
        <dbReference type="Proteomes" id="UP000467536"/>
    </source>
</evidence>
<dbReference type="EMBL" id="AABBHO010000051">
    <property type="protein sequence ID" value="EAG2998268.1"/>
    <property type="molecule type" value="Genomic_DNA"/>
</dbReference>
<evidence type="ECO:0000313" key="29">
    <source>
        <dbReference type="EMBL" id="EAH2282303.1"/>
    </source>
</evidence>
<reference evidence="45" key="9">
    <citation type="submission" date="2020-01" db="EMBL/GenBank/DDBJ databases">
        <authorList>
            <consortium name="NCBI Pathogen Detection Project"/>
        </authorList>
    </citation>
    <scope>NUCLEOTIDE SEQUENCE</scope>
    <source>
        <strain evidence="44">09CEB371LM</strain>
        <strain evidence="50">2017-325981-023-01</strain>
        <strain evidence="46">CFIAFB20100120</strain>
        <strain evidence="45">CFIAFB20130012</strain>
        <strain evidence="48">CFIAFB20170037</strain>
        <strain evidence="47">CFIAFB20170045</strain>
        <strain evidence="49">DMG1500109</strain>
    </source>
</reference>
<dbReference type="Proteomes" id="UP000540117">
    <property type="component" value="Unassembled WGS sequence"/>
</dbReference>
<evidence type="ECO:0000313" key="96">
    <source>
        <dbReference type="Proteomes" id="UP000840197"/>
    </source>
</evidence>
<evidence type="ECO:0000313" key="30">
    <source>
        <dbReference type="EMBL" id="EAH3294502.1"/>
    </source>
</evidence>
<evidence type="ECO:0000313" key="58">
    <source>
        <dbReference type="Proteomes" id="UP000337746"/>
    </source>
</evidence>
<dbReference type="EMBL" id="AANDSR010000004">
    <property type="protein sequence ID" value="EDN9836680.1"/>
    <property type="molecule type" value="Genomic_DNA"/>
</dbReference>
<dbReference type="Proteomes" id="UP000852906">
    <property type="component" value="Unassembled WGS sequence"/>
</dbReference>
<evidence type="ECO:0000313" key="89">
    <source>
        <dbReference type="Proteomes" id="UP000533021"/>
    </source>
</evidence>
<evidence type="ECO:0000313" key="81">
    <source>
        <dbReference type="Proteomes" id="UP000478704"/>
    </source>
</evidence>
<dbReference type="GO" id="GO:0052816">
    <property type="term" value="F:long-chain fatty acyl-CoA hydrolase activity"/>
    <property type="evidence" value="ECO:0007669"/>
    <property type="project" value="TreeGrafter"/>
</dbReference>
<dbReference type="Proteomes" id="UP000379076">
    <property type="component" value="Unassembled WGS sequence"/>
</dbReference>
<dbReference type="PANTHER" id="PTHR11049:SF24">
    <property type="entry name" value="CYTOSOLIC ACYL COENZYME A THIOESTER HYDROLASE"/>
    <property type="match status" value="1"/>
</dbReference>
<evidence type="ECO:0000313" key="45">
    <source>
        <dbReference type="EMBL" id="HAB8397712.1"/>
    </source>
</evidence>
<evidence type="ECO:0000256" key="1">
    <source>
        <dbReference type="ARBA" id="ARBA00010458"/>
    </source>
</evidence>
<dbReference type="Proteomes" id="UP000427828">
    <property type="component" value="Unassembled WGS sequence"/>
</dbReference>
<evidence type="ECO:0000313" key="37">
    <source>
        <dbReference type="EMBL" id="ECX6925073.1"/>
    </source>
</evidence>
<dbReference type="Proteomes" id="UP000423131">
    <property type="component" value="Unassembled WGS sequence"/>
</dbReference>
<dbReference type="EMBL" id="DAAIHR010000003">
    <property type="protein sequence ID" value="HAB8397712.1"/>
    <property type="molecule type" value="Genomic_DNA"/>
</dbReference>
<dbReference type="EMBL" id="QDAY01000002">
    <property type="protein sequence ID" value="KAA9450288.1"/>
    <property type="molecule type" value="Genomic_DNA"/>
</dbReference>
<dbReference type="EMBL" id="DAAJCS010000003">
    <property type="protein sequence ID" value="HAC0012384.1"/>
    <property type="molecule type" value="Genomic_DNA"/>
</dbReference>
<evidence type="ECO:0000313" key="9">
    <source>
        <dbReference type="EMBL" id="EAC9040076.1"/>
    </source>
</evidence>
<evidence type="ECO:0000313" key="19">
    <source>
        <dbReference type="EMBL" id="EAG2086943.1"/>
    </source>
</evidence>
<dbReference type="Proteomes" id="UP000344343">
    <property type="component" value="Unassembled WGS sequence"/>
</dbReference>
<evidence type="ECO:0000313" key="13">
    <source>
        <dbReference type="EMBL" id="EAD5785710.1"/>
    </source>
</evidence>
<dbReference type="RefSeq" id="WP_003725936.1">
    <property type="nucleotide sequence ID" value="NC_021824.1"/>
</dbReference>
<evidence type="ECO:0000313" key="77">
    <source>
        <dbReference type="Proteomes" id="UP000460224"/>
    </source>
</evidence>
<dbReference type="EMBL" id="AACKDQ010000034">
    <property type="protein sequence ID" value="EAK9317970.1"/>
    <property type="molecule type" value="Genomic_DNA"/>
</dbReference>
<dbReference type="EMBL" id="AANPAU010000005">
    <property type="protein sequence ID" value="EDP8514253.1"/>
    <property type="molecule type" value="Genomic_DNA"/>
</dbReference>
<dbReference type="Proteomes" id="UP000345329">
    <property type="component" value="Unassembled WGS sequence"/>
</dbReference>
<dbReference type="Proteomes" id="UP000549379">
    <property type="component" value="Unassembled WGS sequence"/>
</dbReference>
<evidence type="ECO:0000313" key="24">
    <source>
        <dbReference type="EMBL" id="EAG4462084.1"/>
    </source>
</evidence>
<organism evidence="26 93">
    <name type="scientific">Listeria monocytogenes</name>
    <dbReference type="NCBI Taxonomy" id="1639"/>
    <lineage>
        <taxon>Bacteria</taxon>
        <taxon>Bacillati</taxon>
        <taxon>Bacillota</taxon>
        <taxon>Bacilli</taxon>
        <taxon>Bacillales</taxon>
        <taxon>Listeriaceae</taxon>
        <taxon>Listeria</taxon>
    </lineage>
</organism>
<evidence type="ECO:0000313" key="64">
    <source>
        <dbReference type="Proteomes" id="UP000358545"/>
    </source>
</evidence>
<evidence type="ECO:0000313" key="84">
    <source>
        <dbReference type="Proteomes" id="UP000522199"/>
    </source>
</evidence>
<dbReference type="EMBL" id="AABDGJ010000006">
    <property type="protein sequence ID" value="EAG6990751.1"/>
    <property type="molecule type" value="Genomic_DNA"/>
</dbReference>
<dbReference type="Proteomes" id="UP000365297">
    <property type="component" value="Unassembled WGS sequence"/>
</dbReference>
<evidence type="ECO:0000313" key="85">
    <source>
        <dbReference type="Proteomes" id="UP000525850"/>
    </source>
</evidence>
<evidence type="ECO:0000313" key="10">
    <source>
        <dbReference type="EMBL" id="EAD1185919.1"/>
    </source>
</evidence>
<evidence type="ECO:0000313" key="91">
    <source>
        <dbReference type="Proteomes" id="UP000544530"/>
    </source>
</evidence>
<dbReference type="EMBL" id="AAASLB010000005">
    <property type="protein sequence ID" value="EAE4942417.1"/>
    <property type="molecule type" value="Genomic_DNA"/>
</dbReference>
<dbReference type="EMBL" id="AABCVX010000006">
    <property type="protein sequence ID" value="EAG6170208.1"/>
    <property type="molecule type" value="Genomic_DNA"/>
</dbReference>
<reference evidence="52 91" key="10">
    <citation type="submission" date="2020-06" db="EMBL/GenBank/DDBJ databases">
        <title>Two Listeria outbreaks in Switzerland in 2018 and 2020.</title>
        <authorList>
            <person name="Stevens M.J.A."/>
            <person name="Bloemberg G."/>
            <person name="Nusch-Inderbinnen M."/>
            <person name="Stephan R."/>
        </authorList>
    </citation>
    <scope>NUCLEOTIDE SEQUENCE [LARGE SCALE GENOMIC DNA]</scope>
    <source>
        <strain evidence="52 91">N18-0707</strain>
    </source>
</reference>
<dbReference type="Proteomes" id="UP000455569">
    <property type="component" value="Unassembled WGS sequence"/>
</dbReference>
<dbReference type="EMBL" id="AAHZFY010000007">
    <property type="protein sequence ID" value="ECB9513045.1"/>
    <property type="molecule type" value="Genomic_DNA"/>
</dbReference>
<keyword evidence="2 3" id="KW-0378">Hydrolase</keyword>
<feature type="domain" description="HotDog ACOT-type" evidence="4">
    <location>
        <begin position="10"/>
        <end position="122"/>
    </location>
</feature>
<dbReference type="Proteomes" id="UP000467347">
    <property type="component" value="Unassembled WGS sequence"/>
</dbReference>
<dbReference type="Proteomes" id="UP000272537">
    <property type="component" value="Unassembled WGS sequence"/>
</dbReference>
<evidence type="ECO:0000313" key="14">
    <source>
        <dbReference type="EMBL" id="EAE1338258.1"/>
    </source>
</evidence>
<dbReference type="EMBL" id="AAHZFN010000006">
    <property type="protein sequence ID" value="ECB9473254.1"/>
    <property type="molecule type" value="Genomic_DNA"/>
</dbReference>
<dbReference type="Proteomes" id="UP000398321">
    <property type="component" value="Unassembled WGS sequence"/>
</dbReference>
<dbReference type="Proteomes" id="UP000393182">
    <property type="component" value="Unassembled WGS sequence"/>
</dbReference>
<evidence type="ECO:0000313" key="70">
    <source>
        <dbReference type="Proteomes" id="UP000389283"/>
    </source>
</evidence>
<dbReference type="EMBL" id="AAAMZD010000006">
    <property type="protein sequence ID" value="EAD3793515.1"/>
    <property type="molecule type" value="Genomic_DNA"/>
</dbReference>
<dbReference type="Proteomes" id="UP000843503">
    <property type="component" value="Unassembled WGS sequence"/>
</dbReference>
<reference evidence="73 84" key="6">
    <citation type="submission" date="2019-04" db="EMBL/GenBank/DDBJ databases">
        <authorList>
            <consortium name="GenomeTrakr network: Whole genome sequencing for foodborne pathogen traceback"/>
        </authorList>
    </citation>
    <scope>NUCLEOTIDE SEQUENCE [LARGE SCALE GENOMIC DNA]</scope>
    <source>
        <strain evidence="26 93">CFSAN004300</strain>
        <strain evidence="27 84">CFSAN072474</strain>
        <strain evidence="38 65">FLAG-55987</strain>
        <strain evidence="33 73">PHLUSALM00088</strain>
    </source>
</reference>
<dbReference type="Proteomes" id="UP000527632">
    <property type="component" value="Unassembled WGS sequence"/>
</dbReference>
<dbReference type="Proteomes" id="UP000389283">
    <property type="component" value="Unassembled WGS sequence"/>
</dbReference>
<dbReference type="EMBL" id="AABGHY010000005">
    <property type="protein sequence ID" value="EAH3294502.1"/>
    <property type="molecule type" value="Genomic_DNA"/>
</dbReference>
<reference evidence="54 55" key="2">
    <citation type="journal article" date="2018" name="BMC Genomics">
        <title>Genes significantly associated with lineage II food isolates of Listeria monocytogenes.</title>
        <authorList>
            <person name="Pirone-Davies C."/>
            <person name="Chen Y."/>
            <person name="Pightling A."/>
            <person name="Ryan G."/>
            <person name="Wang Y."/>
            <person name="Yao K."/>
            <person name="Hoffmann M."/>
            <person name="Allard M.W."/>
        </authorList>
    </citation>
    <scope>NUCLEOTIDE SEQUENCE [LARGE SCALE GENOMIC DNA]</scope>
    <source>
        <strain evidence="54 55">PNUSAL000550</strain>
    </source>
</reference>
<dbReference type="EMBL" id="AAIAJJ010000003">
    <property type="protein sequence ID" value="ECC1556416.1"/>
    <property type="molecule type" value="Genomic_DNA"/>
</dbReference>
<evidence type="ECO:0000313" key="83">
    <source>
        <dbReference type="Proteomes" id="UP000489121"/>
    </source>
</evidence>
<evidence type="ECO:0000313" key="46">
    <source>
        <dbReference type="EMBL" id="HAB8556215.1"/>
    </source>
</evidence>
<evidence type="ECO:0000313" key="44">
    <source>
        <dbReference type="EMBL" id="HAA8051708.1"/>
    </source>
</evidence>
<dbReference type="Proteomes" id="UP000410967">
    <property type="component" value="Unassembled WGS sequence"/>
</dbReference>
<evidence type="ECO:0000313" key="11">
    <source>
        <dbReference type="EMBL" id="EAD3793515.1"/>
    </source>
</evidence>
<evidence type="ECO:0000313" key="17">
    <source>
        <dbReference type="EMBL" id="EAG0865801.1"/>
    </source>
</evidence>
<dbReference type="EMBL" id="AABBAW010000006">
    <property type="protein sequence ID" value="EAG2515827.1"/>
    <property type="molecule type" value="Genomic_DNA"/>
</dbReference>
<evidence type="ECO:0000313" key="23">
    <source>
        <dbReference type="EMBL" id="EAG4331979.1"/>
    </source>
</evidence>
<dbReference type="Proteomes" id="UP000841146">
    <property type="component" value="Unassembled WGS sequence"/>
</dbReference>
<dbReference type="SUPFAM" id="SSF54637">
    <property type="entry name" value="Thioesterase/thiol ester dehydrase-isomerase"/>
    <property type="match status" value="1"/>
</dbReference>
<evidence type="ECO:0000313" key="5">
    <source>
        <dbReference type="EMBL" id="EAC4552684.1"/>
    </source>
</evidence>
<reference evidence="51 77" key="4">
    <citation type="submission" date="2018-04" db="EMBL/GenBank/DDBJ databases">
        <title>Genome Analysis of a Prevalent Clone of Listeria monocytogenes Sequence Type 87 in China.</title>
        <authorList>
            <person name="Wang Y."/>
        </authorList>
    </citation>
    <scope>NUCLEOTIDE SEQUENCE [LARGE SCALE GENOMIC DNA]</scope>
    <source>
        <strain evidence="51 77">ICDC_LM1523</strain>
    </source>
</reference>
<dbReference type="EMBL" id="DAAIJL010000002">
    <property type="protein sequence ID" value="HAB8556215.1"/>
    <property type="molecule type" value="Genomic_DNA"/>
</dbReference>
<dbReference type="EMBL" id="AAALRN010000006">
    <property type="protein sequence ID" value="EAD1185919.1"/>
    <property type="molecule type" value="Genomic_DNA"/>
</dbReference>
<dbReference type="EMBL" id="AALGDA010000047">
    <property type="protein sequence ID" value="ECY9783701.1"/>
    <property type="molecule type" value="Genomic_DNA"/>
</dbReference>
<accession>A0A0B8QZK9</accession>
<dbReference type="EMBL" id="AABBYJ010000007">
    <property type="protein sequence ID" value="EAG4331979.1"/>
    <property type="molecule type" value="Genomic_DNA"/>
</dbReference>
<dbReference type="Proteomes" id="UP000358545">
    <property type="component" value="Unassembled WGS sequence"/>
</dbReference>
<evidence type="ECO:0000313" key="69">
    <source>
        <dbReference type="Proteomes" id="UP000379076"/>
    </source>
</evidence>
<dbReference type="AlphaFoldDB" id="A0A0B8QZK9"/>
<evidence type="ECO:0000313" key="72">
    <source>
        <dbReference type="Proteomes" id="UP000403352"/>
    </source>
</evidence>
<evidence type="ECO:0000313" key="39">
    <source>
        <dbReference type="EMBL" id="ECY9783701.1"/>
    </source>
</evidence>
<dbReference type="EMBL" id="AABAYG010000002">
    <property type="protein sequence ID" value="EAG2244599.1"/>
    <property type="molecule type" value="Genomic_DNA"/>
</dbReference>
<evidence type="ECO:0000313" key="49">
    <source>
        <dbReference type="EMBL" id="HAC1755170.1"/>
    </source>
</evidence>
<evidence type="ECO:0000313" key="40">
    <source>
        <dbReference type="EMBL" id="EDN7715974.1"/>
    </source>
</evidence>
<dbReference type="EMBL" id="DAAJZA010000005">
    <property type="protein sequence ID" value="HAC1755170.1"/>
    <property type="molecule type" value="Genomic_DNA"/>
</dbReference>
<dbReference type="Proteomes" id="UP000525850">
    <property type="component" value="Unassembled WGS sequence"/>
</dbReference>
<evidence type="ECO:0000313" key="76">
    <source>
        <dbReference type="Proteomes" id="UP000455569"/>
    </source>
</evidence>
<evidence type="ECO:0000256" key="2">
    <source>
        <dbReference type="ARBA" id="ARBA00022801"/>
    </source>
</evidence>
<evidence type="ECO:0000313" key="15">
    <source>
        <dbReference type="EMBL" id="EAE2353956.1"/>
    </source>
</evidence>
<evidence type="ECO:0000256" key="3">
    <source>
        <dbReference type="PROSITE-ProRule" id="PRU01106"/>
    </source>
</evidence>
<dbReference type="EMBL" id="AABATR010000004">
    <property type="protein sequence ID" value="EAG1893850.1"/>
    <property type="molecule type" value="Genomic_DNA"/>
</dbReference>
<dbReference type="EMBL" id="AAAKQF010000004">
    <property type="protein sequence ID" value="EAC9040076.1"/>
    <property type="molecule type" value="Genomic_DNA"/>
</dbReference>
<dbReference type="Proteomes" id="UP000350032">
    <property type="component" value="Unassembled WGS sequence"/>
</dbReference>
<evidence type="ECO:0000313" key="16">
    <source>
        <dbReference type="EMBL" id="EAE4942417.1"/>
    </source>
</evidence>
<evidence type="ECO:0000313" key="25">
    <source>
        <dbReference type="EMBL" id="EAG6170208.1"/>
    </source>
</evidence>
<evidence type="ECO:0000313" key="92">
    <source>
        <dbReference type="Proteomes" id="UP000546397"/>
    </source>
</evidence>
<dbReference type="Proteomes" id="UP000544530">
    <property type="component" value="Unassembled WGS sequence"/>
</dbReference>
<comment type="similarity">
    <text evidence="1">Belongs to the acyl coenzyme A hydrolase family.</text>
</comment>
<dbReference type="Proteomes" id="UP000376505">
    <property type="component" value="Unassembled WGS sequence"/>
</dbReference>
<name>A0A0B8QZK9_LISMN</name>
<dbReference type="Proteomes" id="UP000467536">
    <property type="component" value="Unassembled WGS sequence"/>
</dbReference>
<dbReference type="EMBL" id="AAAIKW010000005">
    <property type="protein sequence ID" value="EAC4552684.1"/>
    <property type="molecule type" value="Genomic_DNA"/>
</dbReference>
<dbReference type="EMBL" id="JACAVN010000005">
    <property type="protein sequence ID" value="NYA01989.1"/>
    <property type="molecule type" value="Genomic_DNA"/>
</dbReference>
<dbReference type="Proteomes" id="UP000546397">
    <property type="component" value="Unassembled WGS sequence"/>
</dbReference>
<dbReference type="Proteomes" id="UP000548278">
    <property type="component" value="Unassembled WGS sequence"/>
</dbReference>
<evidence type="ECO:0000313" key="93">
    <source>
        <dbReference type="Proteomes" id="UP000548278"/>
    </source>
</evidence>
<dbReference type="GO" id="GO:0009062">
    <property type="term" value="P:fatty acid catabolic process"/>
    <property type="evidence" value="ECO:0007669"/>
    <property type="project" value="TreeGrafter"/>
</dbReference>
<dbReference type="OMA" id="MDEMAFL"/>
<evidence type="ECO:0000313" key="99">
    <source>
        <dbReference type="Proteomes" id="UP000844415"/>
    </source>
</evidence>
<dbReference type="InterPro" id="IPR006683">
    <property type="entry name" value="Thioestr_dom"/>
</dbReference>
<evidence type="ECO:0000313" key="12">
    <source>
        <dbReference type="EMBL" id="EAD5773076.1"/>
    </source>
</evidence>
<reference evidence="70 71" key="8">
    <citation type="submission" date="2019-07" db="EMBL/GenBank/DDBJ databases">
        <authorList>
            <consortium name="GenomeTrakr: Next Generation Sequencing Network for Food Pathogen Tracability"/>
        </authorList>
    </citation>
    <scope>NUCLEOTIDE SEQUENCE [LARGE SCALE GENOMIC DNA]</scope>
    <source>
        <strain evidence="22 94">10B02965A-1</strain>
        <strain evidence="8 67">CFSAN008042</strain>
        <strain evidence="24 87">CFSAN063727</strain>
        <strain evidence="40 76">CFSAN102901</strain>
        <strain evidence="14 69">FDA00006494</strain>
        <strain evidence="6 66">FDA00007096</strain>
        <strain evidence="10 72">FDA00008584</strain>
        <strain evidence="20">FDA00011243</strain>
        <strain evidence="7 56">FDA00013332</strain>
        <strain evidence="13 60">FDA00013853</strain>
        <strain evidence="34 74">FDA00014336</strain>
        <strain evidence="36 70">FDA00014370</strain>
        <strain evidence="35 71">FDA00014392</strain>
        <strain evidence="43">FDA00015054</strain>
        <strain evidence="23 90">FDA1005580-S054-001</strain>
        <strain evidence="81">FDA1090798-S029-001</strain>
        <strain evidence="82">FDA956581-098-004</strain>
        <strain evidence="21 85">FDA960927-006-004</strain>
        <strain evidence="25 95">FLAG-38921</strain>
        <strain evidence="37 75">FLAG-51482A</strain>
        <strain evidence="19 58">FLAG-54356</strain>
        <strain evidence="12 68">FSIS31901579</strain>
        <strain evidence="31 86">LS1344</strain>
        <strain evidence="41 78">OSF101448</strain>
        <strain evidence="11 61">VA-WGS-00405</strain>
    </source>
</reference>
<dbReference type="InterPro" id="IPR033120">
    <property type="entry name" value="HOTDOG_ACOT"/>
</dbReference>
<evidence type="ECO:0000313" key="59">
    <source>
        <dbReference type="Proteomes" id="UP000339309"/>
    </source>
</evidence>
<evidence type="ECO:0000313" key="18">
    <source>
        <dbReference type="EMBL" id="EAG1893850.1"/>
    </source>
</evidence>
<reference evidence="96 97" key="3">
    <citation type="journal article" date="2018" name="Genome Biol.">
        <title>SKESA: strategic k-mer extension for scrupulous assemblies.</title>
        <authorList>
            <person name="Souvorov A."/>
            <person name="Agarwala R."/>
            <person name="Lipman D.J."/>
        </authorList>
    </citation>
    <scope>NUCLEOTIDE SEQUENCE [LARGE SCALE GENOMIC DNA]</scope>
    <source>
        <strain evidence="44">09CEB371LM</strain>
        <strain evidence="50">2017-325981-023-01</strain>
        <strain evidence="46 99">CFIAFB20100120</strain>
        <strain evidence="45 96">CFIAFB20130012</strain>
        <strain evidence="48">CFIAFB20170037</strain>
        <strain evidence="47 97">CFIAFB20170045</strain>
        <strain evidence="49 98">DMG1500109</strain>
    </source>
</reference>
<dbReference type="GO" id="GO:0005829">
    <property type="term" value="C:cytosol"/>
    <property type="evidence" value="ECO:0007669"/>
    <property type="project" value="TreeGrafter"/>
</dbReference>
<reference evidence="53 100" key="1">
    <citation type="submission" date="2016-09" db="EMBL/GenBank/DDBJ databases">
        <title>100K Listeria isolates.</title>
        <authorList>
            <person name="Chen P."/>
            <person name="Weimer B.C."/>
            <person name="Kong N."/>
            <person name="Huang B."/>
        </authorList>
    </citation>
    <scope>NUCLEOTIDE SEQUENCE [LARGE SCALE GENOMIC DNA]</scope>
    <source>
        <strain evidence="53 100">BCW_2383</strain>
    </source>
</reference>
<dbReference type="Proteomes" id="UP000478682">
    <property type="component" value="Unassembled WGS sequence"/>
</dbReference>
<evidence type="ECO:0000313" key="35">
    <source>
        <dbReference type="EMBL" id="ECB9513045.1"/>
    </source>
</evidence>
<dbReference type="Proteomes" id="UP000339309">
    <property type="component" value="Unassembled WGS sequence"/>
</dbReference>
<dbReference type="KEGG" id="lmv:Y193_05820"/>
<dbReference type="EMBL" id="DABJAN010000002">
    <property type="protein sequence ID" value="HAJ9593080.1"/>
    <property type="molecule type" value="Genomic_DNA"/>
</dbReference>
<dbReference type="EMBL" id="AACJYH010000002">
    <property type="protein sequence ID" value="EAK8896626.1"/>
    <property type="molecule type" value="Genomic_DNA"/>
</dbReference>
<protein>
    <submittedName>
        <fullName evidence="54">Acyl-CoA thioester hydrolase</fullName>
        <ecNumber evidence="54">3.1.2.-</ecNumber>
    </submittedName>
    <submittedName>
        <fullName evidence="26">Acyl-CoA thioesterase</fullName>
    </submittedName>
</protein>
<evidence type="ECO:0000313" key="21">
    <source>
        <dbReference type="EMBL" id="EAG2515827.1"/>
    </source>
</evidence>
<evidence type="ECO:0000313" key="31">
    <source>
        <dbReference type="EMBL" id="EAH4241609.1"/>
    </source>
</evidence>
<reference evidence="88 89" key="7">
    <citation type="submission" date="2019-04" db="EMBL/GenBank/DDBJ databases">
        <authorList>
            <person name="Ashton P.M."/>
            <person name="Dallman T."/>
            <person name="Nair S."/>
            <person name="De Pinna E."/>
            <person name="Peters T."/>
            <person name="Grant K."/>
        </authorList>
    </citation>
    <scope>NUCLEOTIDE SEQUENCE [LARGE SCALE GENOMIC DNA]</scope>
    <source>
        <strain evidence="29 89">282333</strain>
        <strain evidence="30 88">282352</strain>
        <strain evidence="28 92">289003</strain>
        <strain evidence="42 79">788324</strain>
        <strain evidence="16">RL15000286</strain>
    </source>
</reference>
<evidence type="ECO:0000313" key="62">
    <source>
        <dbReference type="Proteomes" id="UP000350032"/>
    </source>
</evidence>
<evidence type="ECO:0000313" key="51">
    <source>
        <dbReference type="EMBL" id="KAA9450288.1"/>
    </source>
</evidence>
<evidence type="ECO:0000313" key="38">
    <source>
        <dbReference type="EMBL" id="ECY6543723.1"/>
    </source>
</evidence>
<dbReference type="KEGG" id="lmok:CQ02_10085"/>
<reference evidence="57 59" key="5">
    <citation type="submission" date="2018-06" db="EMBL/GenBank/DDBJ databases">
        <authorList>
            <consortium name="PulseNet: The National Subtyping Network for Foodborne Disease Surveillance"/>
            <person name="Tarr C.L."/>
            <person name="Trees E."/>
            <person name="Katz L.S."/>
            <person name="Carleton-Romer H.A."/>
            <person name="Stroika S."/>
            <person name="Kucerova Z."/>
            <person name="Roache K.F."/>
            <person name="Sabol A.L."/>
            <person name="Besser J."/>
            <person name="Gerner-Smidt P."/>
        </authorList>
    </citation>
    <scope>NUCLEOTIDE SEQUENCE [LARGE SCALE GENOMIC DNA]</scope>
    <source>
        <strain evidence="5 59">2015L-6227</strain>
        <strain evidence="15 57">PNUSAL000134</strain>
        <strain evidence="9 63">PNUSAL000910</strain>
        <strain evidence="17 64">PNUSAL002180</strain>
        <strain evidence="18 80">PNUSAL002298</strain>
        <strain evidence="32 62">PNUSAL004402</strain>
        <strain evidence="39 83">PNUSAL005692</strain>
    </source>
</reference>
<dbReference type="EC" id="3.1.2.-" evidence="54"/>
<dbReference type="Proteomes" id="UP000336166">
    <property type="component" value="Unassembled WGS sequence"/>
</dbReference>
<dbReference type="EMBL" id="AALAQH010000005">
    <property type="protein sequence ID" value="ECX6925073.1"/>
    <property type="molecule type" value="Genomic_DNA"/>
</dbReference>
<dbReference type="InterPro" id="IPR029069">
    <property type="entry name" value="HotDog_dom_sf"/>
</dbReference>
<evidence type="ECO:0000313" key="55">
    <source>
        <dbReference type="Proteomes" id="UP000272537"/>
    </source>
</evidence>
<dbReference type="Proteomes" id="UP000522199">
    <property type="component" value="Unassembled WGS sequence"/>
</dbReference>
<evidence type="ECO:0000313" key="26">
    <source>
        <dbReference type="EMBL" id="EAG6990751.1"/>
    </source>
</evidence>
<dbReference type="EMBL" id="AABEKY010000001">
    <property type="protein sequence ID" value="EAG9386021.1"/>
    <property type="molecule type" value="Genomic_DNA"/>
</dbReference>
<dbReference type="Proteomes" id="UP000530452">
    <property type="component" value="Unassembled WGS sequence"/>
</dbReference>
<evidence type="ECO:0000313" key="98">
    <source>
        <dbReference type="Proteomes" id="UP000843775"/>
    </source>
</evidence>
<evidence type="ECO:0000313" key="41">
    <source>
        <dbReference type="EMBL" id="EDN9836680.1"/>
    </source>
</evidence>
<dbReference type="EMBL" id="AABEMN010000002">
    <property type="protein sequence ID" value="EAG9518565.1"/>
    <property type="molecule type" value="Genomic_DNA"/>
</dbReference>
<dbReference type="EMBL" id="AAAJKI010000001">
    <property type="protein sequence ID" value="EAC6546905.1"/>
    <property type="molecule type" value="Genomic_DNA"/>
</dbReference>
<evidence type="ECO:0000313" key="68">
    <source>
        <dbReference type="Proteomes" id="UP000376505"/>
    </source>
</evidence>
<dbReference type="EMBL" id="AABAGT010000001">
    <property type="protein sequence ID" value="EAG0865801.1"/>
    <property type="molecule type" value="Genomic_DNA"/>
</dbReference>
<dbReference type="EMBL" id="AABFVG010000005">
    <property type="protein sequence ID" value="EAH2282303.1"/>
    <property type="molecule type" value="Genomic_DNA"/>
</dbReference>
<evidence type="ECO:0000313" key="88">
    <source>
        <dbReference type="Proteomes" id="UP000530452"/>
    </source>
</evidence>
<evidence type="ECO:0000313" key="48">
    <source>
        <dbReference type="EMBL" id="HAC0275568.1"/>
    </source>
</evidence>
<evidence type="ECO:0000313" key="53">
    <source>
        <dbReference type="EMBL" id="OET49789.1"/>
    </source>
</evidence>
<comment type="caution">
    <text evidence="26">The sequence shown here is derived from an EMBL/GenBank/DDBJ whole genome shotgun (WGS) entry which is preliminary data.</text>
</comment>
<evidence type="ECO:0000313" key="43">
    <source>
        <dbReference type="EMBL" id="EDP8514253.1"/>
    </source>
</evidence>
<evidence type="ECO:0000259" key="4">
    <source>
        <dbReference type="PROSITE" id="PS51770"/>
    </source>
</evidence>
<dbReference type="EMBL" id="AAANYN010000002">
    <property type="protein sequence ID" value="EAD5773076.1"/>
    <property type="molecule type" value="Genomic_DNA"/>
</dbReference>
<dbReference type="Proteomes" id="UP000840039">
    <property type="component" value="Unassembled WGS sequence"/>
</dbReference>
<evidence type="ECO:0000313" key="32">
    <source>
        <dbReference type="EMBL" id="EAK8896626.1"/>
    </source>
</evidence>
<dbReference type="Proteomes" id="UP000478704">
    <property type="component" value="Unassembled WGS sequence"/>
</dbReference>
<dbReference type="PROSITE" id="PS51770">
    <property type="entry name" value="HOTDOG_ACOT"/>
    <property type="match status" value="1"/>
</dbReference>
<dbReference type="Proteomes" id="UP000368512">
    <property type="component" value="Unassembled WGS sequence"/>
</dbReference>
<dbReference type="Pfam" id="PF03061">
    <property type="entry name" value="4HBT"/>
    <property type="match status" value="1"/>
</dbReference>
<evidence type="ECO:0000313" key="75">
    <source>
        <dbReference type="Proteomes" id="UP000427828"/>
    </source>
</evidence>
<evidence type="ECO:0000313" key="27">
    <source>
        <dbReference type="EMBL" id="EAG9386021.1"/>
    </source>
</evidence>
<dbReference type="EMBL" id="QXLS01000006">
    <property type="protein sequence ID" value="RKA06586.1"/>
    <property type="molecule type" value="Genomic_DNA"/>
</dbReference>
<dbReference type="Proteomes" id="UP000481141">
    <property type="component" value="Unassembled WGS sequence"/>
</dbReference>
<evidence type="ECO:0000313" key="33">
    <source>
        <dbReference type="EMBL" id="EAK9317970.1"/>
    </source>
</evidence>
<dbReference type="Proteomes" id="UP000403352">
    <property type="component" value="Unassembled WGS sequence"/>
</dbReference>
<dbReference type="Proteomes" id="UP000331186">
    <property type="component" value="Unassembled WGS sequence"/>
</dbReference>
<evidence type="ECO:0000313" key="71">
    <source>
        <dbReference type="Proteomes" id="UP000398321"/>
    </source>
</evidence>
<dbReference type="EMBL" id="AABBZO010000006">
    <property type="protein sequence ID" value="EAG4462084.1"/>
    <property type="molecule type" value="Genomic_DNA"/>
</dbReference>
<evidence type="ECO:0000313" key="65">
    <source>
        <dbReference type="Proteomes" id="UP000364988"/>
    </source>
</evidence>
<dbReference type="Proteomes" id="UP000842809">
    <property type="component" value="Unassembled WGS sequence"/>
</dbReference>
<dbReference type="Proteomes" id="UP000489121">
    <property type="component" value="Unassembled WGS sequence"/>
</dbReference>
<evidence type="ECO:0000313" key="66">
    <source>
        <dbReference type="Proteomes" id="UP000365297"/>
    </source>
</evidence>
<dbReference type="EMBL" id="AANCRK010000006">
    <property type="protein sequence ID" value="EDN7715974.1"/>
    <property type="molecule type" value="Genomic_DNA"/>
</dbReference>
<evidence type="ECO:0000313" key="80">
    <source>
        <dbReference type="Proteomes" id="UP000478682"/>
    </source>
</evidence>
<evidence type="ECO:0000313" key="34">
    <source>
        <dbReference type="EMBL" id="ECB9473254.1"/>
    </source>
</evidence>
<evidence type="ECO:0000313" key="90">
    <source>
        <dbReference type="Proteomes" id="UP000540117"/>
    </source>
</evidence>
<dbReference type="Proteomes" id="UP000460224">
    <property type="component" value="Unassembled WGS sequence"/>
</dbReference>
<evidence type="ECO:0000313" key="6">
    <source>
        <dbReference type="EMBL" id="EAC5550074.1"/>
    </source>
</evidence>
<evidence type="ECO:0000313" key="63">
    <source>
        <dbReference type="Proteomes" id="UP000354255"/>
    </source>
</evidence>
<evidence type="ECO:0000313" key="47">
    <source>
        <dbReference type="EMBL" id="HAC0012384.1"/>
    </source>
</evidence>
<dbReference type="Gene3D" id="3.10.129.10">
    <property type="entry name" value="Hotdog Thioesterase"/>
    <property type="match status" value="1"/>
</dbReference>